<evidence type="ECO:0000256" key="7">
    <source>
        <dbReference type="ARBA" id="ARBA00022691"/>
    </source>
</evidence>
<comment type="pathway">
    <text evidence="1">tRNA modification; wybutosine-tRNA(Phe) biosynthesis.</text>
</comment>
<feature type="domain" description="tRNA wybutosine-synthesizing protein" evidence="12">
    <location>
        <begin position="12"/>
        <end position="195"/>
    </location>
</feature>
<evidence type="ECO:0000259" key="12">
    <source>
        <dbReference type="Pfam" id="PF02676"/>
    </source>
</evidence>
<sequence>MEFSKRKDVAMGKVDLSRKGSVDQLIQNLITYINNKEEYFTTSSCSGRIVLLSDTSLSSTSGKTTTKKHCRWFLTSHQNVASSKVISTLNTLDEPSKIKFEPFIVHVQCSTLEHAQLLLKAAIAAGFRNSGITMNKQCKHPMVAVRGTLCLEVPLTGHGGHRLTSDEYVDHVVAIANSKMVDNELRINKFEKHLHTSLDCEITTKKSKKLTPVKEFKTTDGIVCKAVKSNEIDCVSDLCSLFI</sequence>
<keyword evidence="6" id="KW-0808">Transferase</keyword>
<dbReference type="SUPFAM" id="SSF111278">
    <property type="entry name" value="SSo0622-like"/>
    <property type="match status" value="1"/>
</dbReference>
<dbReference type="UniPathway" id="UPA00375"/>
<evidence type="ECO:0000256" key="5">
    <source>
        <dbReference type="ARBA" id="ARBA00022603"/>
    </source>
</evidence>
<keyword evidence="7" id="KW-0949">S-adenosyl-L-methionine</keyword>
<evidence type="ECO:0000256" key="8">
    <source>
        <dbReference type="ARBA" id="ARBA00022694"/>
    </source>
</evidence>
<dbReference type="GO" id="GO:0032259">
    <property type="term" value="P:methylation"/>
    <property type="evidence" value="ECO:0007669"/>
    <property type="project" value="UniProtKB-KW"/>
</dbReference>
<evidence type="ECO:0000256" key="11">
    <source>
        <dbReference type="ARBA" id="ARBA00049202"/>
    </source>
</evidence>
<protein>
    <recommendedName>
        <fullName evidence="4">tRNA wybutosine-synthesizing protein 3 homolog</fullName>
        <ecNumber evidence="3">2.1.1.282</ecNumber>
    </recommendedName>
    <alternativeName>
        <fullName evidence="10">tRNA(Phe) 7-((3-amino-3-carboxypropyl)-4-demethylwyosine(37)-N(4))-methyltransferase</fullName>
    </alternativeName>
</protein>
<dbReference type="PANTHER" id="PTHR48418">
    <property type="entry name" value="TRNA WYBUTOSINE-SYNTHESIZING PROTEIN 3"/>
    <property type="match status" value="1"/>
</dbReference>
<dbReference type="AlphaFoldDB" id="A0A6F9DVC8"/>
<dbReference type="InterPro" id="IPR036602">
    <property type="entry name" value="tRNA_yW-synthesising-like_sf"/>
</dbReference>
<gene>
    <name evidence="13" type="primary">Tyw3</name>
</gene>
<dbReference type="Pfam" id="PF02676">
    <property type="entry name" value="TYW3"/>
    <property type="match status" value="1"/>
</dbReference>
<keyword evidence="8" id="KW-0819">tRNA processing</keyword>
<evidence type="ECO:0000256" key="4">
    <source>
        <dbReference type="ARBA" id="ARBA00016536"/>
    </source>
</evidence>
<evidence type="ECO:0000256" key="6">
    <source>
        <dbReference type="ARBA" id="ARBA00022679"/>
    </source>
</evidence>
<dbReference type="GO" id="GO:0008033">
    <property type="term" value="P:tRNA processing"/>
    <property type="evidence" value="ECO:0007669"/>
    <property type="project" value="UniProtKB-KW"/>
</dbReference>
<organism evidence="13">
    <name type="scientific">Phallusia mammillata</name>
    <dbReference type="NCBI Taxonomy" id="59560"/>
    <lineage>
        <taxon>Eukaryota</taxon>
        <taxon>Metazoa</taxon>
        <taxon>Chordata</taxon>
        <taxon>Tunicata</taxon>
        <taxon>Ascidiacea</taxon>
        <taxon>Phlebobranchia</taxon>
        <taxon>Ascidiidae</taxon>
        <taxon>Phallusia</taxon>
    </lineage>
</organism>
<evidence type="ECO:0000256" key="1">
    <source>
        <dbReference type="ARBA" id="ARBA00004797"/>
    </source>
</evidence>
<dbReference type="EMBL" id="LR791545">
    <property type="protein sequence ID" value="CAB3267407.1"/>
    <property type="molecule type" value="mRNA"/>
</dbReference>
<proteinExistence type="evidence at transcript level"/>
<dbReference type="GO" id="GO:0008168">
    <property type="term" value="F:methyltransferase activity"/>
    <property type="evidence" value="ECO:0007669"/>
    <property type="project" value="UniProtKB-KW"/>
</dbReference>
<dbReference type="Gene3D" id="3.30.1960.10">
    <property type="entry name" value="tRNA wybutosine-synthesizing-like"/>
    <property type="match status" value="1"/>
</dbReference>
<evidence type="ECO:0000256" key="3">
    <source>
        <dbReference type="ARBA" id="ARBA00012750"/>
    </source>
</evidence>
<evidence type="ECO:0000256" key="10">
    <source>
        <dbReference type="ARBA" id="ARBA00030554"/>
    </source>
</evidence>
<dbReference type="InterPro" id="IPR003827">
    <property type="entry name" value="tRNA_yW-synthesising"/>
</dbReference>
<accession>A0A6F9DVC8</accession>
<dbReference type="PANTHER" id="PTHR48418:SF1">
    <property type="entry name" value="TRNA WYBUTOSINE-SYNTHESIZING PROTEIN 3"/>
    <property type="match status" value="1"/>
</dbReference>
<comment type="function">
    <text evidence="9">Probable S-adenosyl-L-methionine-dependent methyltransferase that acts as a component of the wybutosine biosynthesis pathway. Wybutosine is a hyper modified guanosine with a tricyclic base found at the 3'-position adjacent to the anticodon of eukaryotic phenylalanine tRNA.</text>
</comment>
<name>A0A6F9DVC8_9ASCI</name>
<evidence type="ECO:0000313" key="13">
    <source>
        <dbReference type="EMBL" id="CAB3267407.1"/>
    </source>
</evidence>
<comment type="similarity">
    <text evidence="2">Belongs to the TYW3 family.</text>
</comment>
<evidence type="ECO:0000256" key="2">
    <source>
        <dbReference type="ARBA" id="ARBA00008569"/>
    </source>
</evidence>
<comment type="catalytic activity">
    <reaction evidence="11">
        <text>4-demethyl-7-[(3S)-3-amino-3-carboxypropyl]wyosine(37) in tRNA(Phe) + S-adenosyl-L-methionine = 7-[(3S)-3-amino-3-carboxypropyl]wyosine(37) in tRNA(Phe) + S-adenosyl-L-homocysteine + H(+)</text>
        <dbReference type="Rhea" id="RHEA:36635"/>
        <dbReference type="Rhea" id="RHEA-COMP:10378"/>
        <dbReference type="Rhea" id="RHEA-COMP:10379"/>
        <dbReference type="ChEBI" id="CHEBI:15378"/>
        <dbReference type="ChEBI" id="CHEBI:57856"/>
        <dbReference type="ChEBI" id="CHEBI:59789"/>
        <dbReference type="ChEBI" id="CHEBI:73543"/>
        <dbReference type="ChEBI" id="CHEBI:73550"/>
        <dbReference type="EC" id="2.1.1.282"/>
    </reaction>
</comment>
<dbReference type="EC" id="2.1.1.282" evidence="3"/>
<evidence type="ECO:0000256" key="9">
    <source>
        <dbReference type="ARBA" id="ARBA00025378"/>
    </source>
</evidence>
<keyword evidence="5" id="KW-0489">Methyltransferase</keyword>
<reference evidence="13" key="1">
    <citation type="submission" date="2020-04" db="EMBL/GenBank/DDBJ databases">
        <authorList>
            <person name="Neveu A P."/>
        </authorList>
    </citation>
    <scope>NUCLEOTIDE SEQUENCE</scope>
    <source>
        <tissue evidence="13">Whole embryo</tissue>
    </source>
</reference>